<keyword evidence="3 5" id="KW-0808">Transferase</keyword>
<dbReference type="Gene3D" id="3.90.550.10">
    <property type="entry name" value="Spore Coat Polysaccharide Biosynthesis Protein SpsA, Chain A"/>
    <property type="match status" value="1"/>
</dbReference>
<dbReference type="Gene3D" id="3.40.50.2000">
    <property type="entry name" value="Glycogen Phosphorylase B"/>
    <property type="match status" value="1"/>
</dbReference>
<dbReference type="SUPFAM" id="SSF53448">
    <property type="entry name" value="Nucleotide-diphospho-sugar transferases"/>
    <property type="match status" value="1"/>
</dbReference>
<dbReference type="GO" id="GO:0016757">
    <property type="term" value="F:glycosyltransferase activity"/>
    <property type="evidence" value="ECO:0007669"/>
    <property type="project" value="UniProtKB-KW"/>
</dbReference>
<dbReference type="AlphaFoldDB" id="A0A3L9Y5V1"/>
<sequence>MISRLRSIFSRYADQHITLKMPGFPLGPDPDHPTGYVDFYTLAGDHVHVVGWSTASHLILSSETQSGVARPDIPRPDVASALNLADTAALGFELTMPRDGTDLTLTSVTGSFGHAQPLPGPGTAEVRAAQRALRPEFARLLFRNIGPILRWKLFRDTRAYSRIISELGFDRSPSGRGLLDDDLFARTDPAYPATMTGARPQKADTGTGTGTVTIILPVYNALDLLPEVLDRVMRHTDIPFRLIILEDCSSDPAVRPYLRDWREGLGADAPVELLENERNLGFIGSVNRGLARARDLGDHVILLNSDAFVPEGWASRLMQPILTGDKVATVTPMSNDAEIFSVPGICKRNVLLPGQADLIDRAARWIDPVAGQAATPTGVGFCMAINAAFLRRLPALDTVFGRGYGEEVDWCQKAAALGGRHVGLGNLFVEHRGGESFGTLQKQELLRRNGATISRRYPRYDAQVQDFIATDPLKSVRLALAIAWAGSLTADPLPIYLAHSLGGGAERYLEREISRRIAAAGAAVVLRVGGASRLTLEVHGAFGTISGHTGNLVLVTGLLASTGPRRVIYSCGVGDADPVSLPEILSGLKRGPEDRLEILFHDFFPLSPSYVLLDEENRFTGVPAADSAARIHSILRPDGTHVPLRDWRKAWGALIAKADGLTVFSRDSRDLVTAAYPEAADRITVAPHEMLAKVPAILRPPEGPRPVLGVLGDIGMQKGAGVVSAICKKLTGPGQRPFDMAVIGNFDRAFPMPDWVPIHGSYAIGEIPDLVARYGVSHWLIPSIWPETFSFVTHEALATGLPVFCFDLGAQAEAVRQAGPPNRVITRRGTSRLIADLSAAMAPAETARIAAAD</sequence>
<evidence type="ECO:0000256" key="3">
    <source>
        <dbReference type="ARBA" id="ARBA00022679"/>
    </source>
</evidence>
<feature type="domain" description="Glycosyltransferase 2-like" evidence="4">
    <location>
        <begin position="213"/>
        <end position="337"/>
    </location>
</feature>
<evidence type="ECO:0000259" key="4">
    <source>
        <dbReference type="Pfam" id="PF00535"/>
    </source>
</evidence>
<evidence type="ECO:0000256" key="2">
    <source>
        <dbReference type="ARBA" id="ARBA00022676"/>
    </source>
</evidence>
<dbReference type="SUPFAM" id="SSF53756">
    <property type="entry name" value="UDP-Glycosyltransferase/glycogen phosphorylase"/>
    <property type="match status" value="1"/>
</dbReference>
<comment type="similarity">
    <text evidence="1">Belongs to the glycosyltransferase 2 family.</text>
</comment>
<dbReference type="Proteomes" id="UP000281343">
    <property type="component" value="Unassembled WGS sequence"/>
</dbReference>
<organism evidence="5 6">
    <name type="scientific">Rhodophyticola porphyridii</name>
    <dbReference type="NCBI Taxonomy" id="1852017"/>
    <lineage>
        <taxon>Bacteria</taxon>
        <taxon>Pseudomonadati</taxon>
        <taxon>Pseudomonadota</taxon>
        <taxon>Alphaproteobacteria</taxon>
        <taxon>Rhodobacterales</taxon>
        <taxon>Roseobacteraceae</taxon>
        <taxon>Rhodophyticola</taxon>
    </lineage>
</organism>
<evidence type="ECO:0000313" key="5">
    <source>
        <dbReference type="EMBL" id="RMA43782.1"/>
    </source>
</evidence>
<name>A0A3L9Y5V1_9RHOB</name>
<comment type="caution">
    <text evidence="5">The sequence shown here is derived from an EMBL/GenBank/DDBJ whole genome shotgun (WGS) entry which is preliminary data.</text>
</comment>
<evidence type="ECO:0000256" key="1">
    <source>
        <dbReference type="ARBA" id="ARBA00006739"/>
    </source>
</evidence>
<dbReference type="InterPro" id="IPR029044">
    <property type="entry name" value="Nucleotide-diphossugar_trans"/>
</dbReference>
<dbReference type="InterPro" id="IPR001173">
    <property type="entry name" value="Glyco_trans_2-like"/>
</dbReference>
<proteinExistence type="inferred from homology"/>
<gene>
    <name evidence="5" type="ORF">D9R08_02330</name>
</gene>
<protein>
    <submittedName>
        <fullName evidence="5">Glycosyltransferase</fullName>
    </submittedName>
</protein>
<evidence type="ECO:0000313" key="6">
    <source>
        <dbReference type="Proteomes" id="UP000281343"/>
    </source>
</evidence>
<keyword evidence="6" id="KW-1185">Reference proteome</keyword>
<dbReference type="PANTHER" id="PTHR43179:SF12">
    <property type="entry name" value="GALACTOFURANOSYLTRANSFERASE GLFT2"/>
    <property type="match status" value="1"/>
</dbReference>
<accession>A0A3L9Y5V1</accession>
<reference evidence="5 6" key="1">
    <citation type="submission" date="2018-10" db="EMBL/GenBank/DDBJ databases">
        <authorList>
            <person name="Jung H.S."/>
            <person name="Jeon C.O."/>
        </authorList>
    </citation>
    <scope>NUCLEOTIDE SEQUENCE [LARGE SCALE GENOMIC DNA]</scope>
    <source>
        <strain evidence="5 6">MA-7-27</strain>
    </source>
</reference>
<keyword evidence="2" id="KW-0328">Glycosyltransferase</keyword>
<dbReference type="PANTHER" id="PTHR43179">
    <property type="entry name" value="RHAMNOSYLTRANSFERASE WBBL"/>
    <property type="match status" value="1"/>
</dbReference>
<dbReference type="EMBL" id="RCNT01000001">
    <property type="protein sequence ID" value="RMA43782.1"/>
    <property type="molecule type" value="Genomic_DNA"/>
</dbReference>
<dbReference type="Pfam" id="PF00535">
    <property type="entry name" value="Glycos_transf_2"/>
    <property type="match status" value="1"/>
</dbReference>